<keyword evidence="3" id="KW-1185">Reference proteome</keyword>
<comment type="caution">
    <text evidence="2">The sequence shown here is derived from an EMBL/GenBank/DDBJ whole genome shotgun (WGS) entry which is preliminary data.</text>
</comment>
<evidence type="ECO:0000313" key="2">
    <source>
        <dbReference type="EMBL" id="KAG5580176.1"/>
    </source>
</evidence>
<evidence type="ECO:0008006" key="4">
    <source>
        <dbReference type="Google" id="ProtNLM"/>
    </source>
</evidence>
<accession>A0A9J5WZ23</accession>
<dbReference type="AlphaFoldDB" id="A0A9J5WZ23"/>
<protein>
    <recommendedName>
        <fullName evidence="4">Secreted protein</fullName>
    </recommendedName>
</protein>
<feature type="signal peptide" evidence="1">
    <location>
        <begin position="1"/>
        <end position="18"/>
    </location>
</feature>
<dbReference type="Proteomes" id="UP000824120">
    <property type="component" value="Chromosome 10"/>
</dbReference>
<sequence>MLAFSIFTFWTIGQYSTASRNYLAKRRLLLSSPFLSFSFRASHTGTKGRVNPFDETPCQTQVQPFKKGVSNCATQDSIMNIHNNIQITYVKIKCVLKDSSYDTPYKRFSCSQYLLLVRVQARKIVSKCPHMKNDSIFTHRG</sequence>
<reference evidence="2 3" key="1">
    <citation type="submission" date="2020-09" db="EMBL/GenBank/DDBJ databases">
        <title>De no assembly of potato wild relative species, Solanum commersonii.</title>
        <authorList>
            <person name="Cho K."/>
        </authorList>
    </citation>
    <scope>NUCLEOTIDE SEQUENCE [LARGE SCALE GENOMIC DNA]</scope>
    <source>
        <strain evidence="2">LZ3.2</strain>
        <tissue evidence="2">Leaf</tissue>
    </source>
</reference>
<feature type="chain" id="PRO_5039951537" description="Secreted protein" evidence="1">
    <location>
        <begin position="19"/>
        <end position="141"/>
    </location>
</feature>
<evidence type="ECO:0000313" key="3">
    <source>
        <dbReference type="Proteomes" id="UP000824120"/>
    </source>
</evidence>
<evidence type="ECO:0000256" key="1">
    <source>
        <dbReference type="SAM" id="SignalP"/>
    </source>
</evidence>
<proteinExistence type="predicted"/>
<organism evidence="2 3">
    <name type="scientific">Solanum commersonii</name>
    <name type="common">Commerson's wild potato</name>
    <name type="synonym">Commerson's nightshade</name>
    <dbReference type="NCBI Taxonomy" id="4109"/>
    <lineage>
        <taxon>Eukaryota</taxon>
        <taxon>Viridiplantae</taxon>
        <taxon>Streptophyta</taxon>
        <taxon>Embryophyta</taxon>
        <taxon>Tracheophyta</taxon>
        <taxon>Spermatophyta</taxon>
        <taxon>Magnoliopsida</taxon>
        <taxon>eudicotyledons</taxon>
        <taxon>Gunneridae</taxon>
        <taxon>Pentapetalae</taxon>
        <taxon>asterids</taxon>
        <taxon>lamiids</taxon>
        <taxon>Solanales</taxon>
        <taxon>Solanaceae</taxon>
        <taxon>Solanoideae</taxon>
        <taxon>Solaneae</taxon>
        <taxon>Solanum</taxon>
    </lineage>
</organism>
<keyword evidence="1" id="KW-0732">Signal</keyword>
<name>A0A9J5WZ23_SOLCO</name>
<dbReference type="EMBL" id="JACXVP010000010">
    <property type="protein sequence ID" value="KAG5580176.1"/>
    <property type="molecule type" value="Genomic_DNA"/>
</dbReference>
<gene>
    <name evidence="2" type="ORF">H5410_050803</name>
</gene>